<evidence type="ECO:0000256" key="2">
    <source>
        <dbReference type="ARBA" id="ARBA00006333"/>
    </source>
</evidence>
<name>A0ABR3FFY9_9AGAR</name>
<evidence type="ECO:0000256" key="4">
    <source>
        <dbReference type="ARBA" id="ARBA00022842"/>
    </source>
</evidence>
<dbReference type="Gene3D" id="1.10.600.10">
    <property type="entry name" value="Farnesyl Diphosphate Synthase"/>
    <property type="match status" value="1"/>
</dbReference>
<dbReference type="EC" id="4.2.3.-" evidence="6"/>
<proteinExistence type="inferred from homology"/>
<protein>
    <recommendedName>
        <fullName evidence="6">Terpene synthase</fullName>
        <ecNumber evidence="6">4.2.3.-</ecNumber>
    </recommendedName>
</protein>
<dbReference type="Proteomes" id="UP001465976">
    <property type="component" value="Unassembled WGS sequence"/>
</dbReference>
<dbReference type="SUPFAM" id="SSF48576">
    <property type="entry name" value="Terpenoid synthases"/>
    <property type="match status" value="1"/>
</dbReference>
<evidence type="ECO:0000313" key="7">
    <source>
        <dbReference type="EMBL" id="KAL0574236.1"/>
    </source>
</evidence>
<dbReference type="EMBL" id="JBAHYK010000416">
    <property type="protein sequence ID" value="KAL0574236.1"/>
    <property type="molecule type" value="Genomic_DNA"/>
</dbReference>
<reference evidence="7 8" key="1">
    <citation type="submission" date="2024-02" db="EMBL/GenBank/DDBJ databases">
        <title>A draft genome for the cacao thread blight pathogen Marasmius crinis-equi.</title>
        <authorList>
            <person name="Cohen S.P."/>
            <person name="Baruah I.K."/>
            <person name="Amoako-Attah I."/>
            <person name="Bukari Y."/>
            <person name="Meinhardt L.W."/>
            <person name="Bailey B.A."/>
        </authorList>
    </citation>
    <scope>NUCLEOTIDE SEQUENCE [LARGE SCALE GENOMIC DNA]</scope>
    <source>
        <strain evidence="7 8">GH-76</strain>
    </source>
</reference>
<comment type="cofactor">
    <cofactor evidence="1 6">
        <name>Mg(2+)</name>
        <dbReference type="ChEBI" id="CHEBI:18420"/>
    </cofactor>
</comment>
<evidence type="ECO:0000256" key="6">
    <source>
        <dbReference type="RuleBase" id="RU366034"/>
    </source>
</evidence>
<gene>
    <name evidence="7" type="primary">STS10_2</name>
    <name evidence="7" type="ORF">V5O48_007707</name>
</gene>
<evidence type="ECO:0000256" key="1">
    <source>
        <dbReference type="ARBA" id="ARBA00001946"/>
    </source>
</evidence>
<dbReference type="PANTHER" id="PTHR35201:SF4">
    <property type="entry name" value="BETA-PINACENE SYNTHASE-RELATED"/>
    <property type="match status" value="1"/>
</dbReference>
<keyword evidence="4 6" id="KW-0460">Magnesium</keyword>
<accession>A0ABR3FFY9</accession>
<dbReference type="SFLD" id="SFLDG01020">
    <property type="entry name" value="Terpene_Cyclase_Like_2"/>
    <property type="match status" value="1"/>
</dbReference>
<dbReference type="PANTHER" id="PTHR35201">
    <property type="entry name" value="TERPENE SYNTHASE"/>
    <property type="match status" value="1"/>
</dbReference>
<evidence type="ECO:0000256" key="5">
    <source>
        <dbReference type="ARBA" id="ARBA00023239"/>
    </source>
</evidence>
<dbReference type="InterPro" id="IPR008949">
    <property type="entry name" value="Isoprenoid_synthase_dom_sf"/>
</dbReference>
<comment type="caution">
    <text evidence="7">The sequence shown here is derived from an EMBL/GenBank/DDBJ whole genome shotgun (WGS) entry which is preliminary data.</text>
</comment>
<keyword evidence="5 6" id="KW-0456">Lyase</keyword>
<organism evidence="7 8">
    <name type="scientific">Marasmius crinis-equi</name>
    <dbReference type="NCBI Taxonomy" id="585013"/>
    <lineage>
        <taxon>Eukaryota</taxon>
        <taxon>Fungi</taxon>
        <taxon>Dikarya</taxon>
        <taxon>Basidiomycota</taxon>
        <taxon>Agaricomycotina</taxon>
        <taxon>Agaricomycetes</taxon>
        <taxon>Agaricomycetidae</taxon>
        <taxon>Agaricales</taxon>
        <taxon>Marasmiineae</taxon>
        <taxon>Marasmiaceae</taxon>
        <taxon>Marasmius</taxon>
    </lineage>
</organism>
<evidence type="ECO:0000256" key="3">
    <source>
        <dbReference type="ARBA" id="ARBA00022723"/>
    </source>
</evidence>
<dbReference type="InterPro" id="IPR034686">
    <property type="entry name" value="Terpene_cyclase-like_2"/>
</dbReference>
<sequence length="347" mass="39772">MAIKPRQFLLPDLLAICPLKGSINPHYRDAGSESSAWINSYDIFTDRKRAYFVQGCNELLVAHTYPHAGYEEFRTCCDFVNLLFVVDEVSDEQNGKDAAVTGNVFLRAMYDSEYRNSSKIALITKDFRKRYLKGAGPISSARFLRHCADYIQAVSLEAELRERGEILDVDAFIELRRDNSAVVLCFDLFEYVLGLDLPETVFQDPTFQEMYWAAADMVCWANDVYSWNMEQAKGIGGNNIVTVLMKHRKMSLQAACDYVGHHCQCLMDRYLSARERLPSWGSVELDRDVARYAEACGHWIKGNLDWSFETIRYFGVAHCEIKRTRLVTLRRPDDPDEFDSDSSCDSD</sequence>
<comment type="similarity">
    <text evidence="2 6">Belongs to the terpene synthase family.</text>
</comment>
<keyword evidence="8" id="KW-1185">Reference proteome</keyword>
<evidence type="ECO:0000313" key="8">
    <source>
        <dbReference type="Proteomes" id="UP001465976"/>
    </source>
</evidence>
<dbReference type="SFLD" id="SFLDS00005">
    <property type="entry name" value="Isoprenoid_Synthase_Type_I"/>
    <property type="match status" value="1"/>
</dbReference>
<dbReference type="Pfam" id="PF19086">
    <property type="entry name" value="Terpene_syn_C_2"/>
    <property type="match status" value="1"/>
</dbReference>
<keyword evidence="3 6" id="KW-0479">Metal-binding</keyword>